<feature type="transmembrane region" description="Helical" evidence="8">
    <location>
        <begin position="327"/>
        <end position="345"/>
    </location>
</feature>
<evidence type="ECO:0000256" key="5">
    <source>
        <dbReference type="ARBA" id="ARBA00022692"/>
    </source>
</evidence>
<feature type="domain" description="YidE/YbjL duplication" evidence="9">
    <location>
        <begin position="237"/>
        <end position="405"/>
    </location>
</feature>
<dbReference type="RefSeq" id="WP_072966549.1">
    <property type="nucleotide sequence ID" value="NZ_FRAJ01000008.1"/>
</dbReference>
<gene>
    <name evidence="10" type="ORF">SAMN02745883_01181</name>
</gene>
<keyword evidence="7 8" id="KW-0472">Membrane</keyword>
<dbReference type="AlphaFoldDB" id="A0A1M6PF71"/>
<feature type="transmembrane region" description="Helical" evidence="8">
    <location>
        <begin position="112"/>
        <end position="135"/>
    </location>
</feature>
<dbReference type="EMBL" id="FRAJ01000008">
    <property type="protein sequence ID" value="SHK06599.1"/>
    <property type="molecule type" value="Genomic_DNA"/>
</dbReference>
<comment type="subcellular location">
    <subcellularLocation>
        <location evidence="1">Cell membrane</location>
        <topology evidence="1">Multi-pass membrane protein</topology>
    </subcellularLocation>
</comment>
<evidence type="ECO:0000256" key="3">
    <source>
        <dbReference type="ARBA" id="ARBA00022448"/>
    </source>
</evidence>
<organism evidence="10 11">
    <name type="scientific">Caminicella sporogenes DSM 14501</name>
    <dbReference type="NCBI Taxonomy" id="1121266"/>
    <lineage>
        <taxon>Bacteria</taxon>
        <taxon>Bacillati</taxon>
        <taxon>Bacillota</taxon>
        <taxon>Clostridia</taxon>
        <taxon>Peptostreptococcales</taxon>
        <taxon>Caminicellaceae</taxon>
        <taxon>Caminicella</taxon>
    </lineage>
</organism>
<evidence type="ECO:0000313" key="11">
    <source>
        <dbReference type="Proteomes" id="UP000184082"/>
    </source>
</evidence>
<feature type="transmembrane region" description="Helical" evidence="8">
    <location>
        <begin position="299"/>
        <end position="315"/>
    </location>
</feature>
<dbReference type="Pfam" id="PF06826">
    <property type="entry name" value="Asp-Al_Ex"/>
    <property type="match status" value="2"/>
</dbReference>
<dbReference type="InterPro" id="IPR050144">
    <property type="entry name" value="AAE_transporter"/>
</dbReference>
<keyword evidence="6 8" id="KW-1133">Transmembrane helix</keyword>
<accession>A0A1M6PF71</accession>
<dbReference type="InterPro" id="IPR006512">
    <property type="entry name" value="YidE_YbjL"/>
</dbReference>
<feature type="domain" description="YidE/YbjL duplication" evidence="9">
    <location>
        <begin position="16"/>
        <end position="199"/>
    </location>
</feature>
<dbReference type="PANTHER" id="PTHR30445">
    <property type="entry name" value="K(+)_H(+) ANTIPORTER SUBUNIT KHTT"/>
    <property type="match status" value="1"/>
</dbReference>
<protein>
    <submittedName>
        <fullName evidence="10">Putative transport protein</fullName>
    </submittedName>
</protein>
<feature type="transmembrane region" description="Helical" evidence="8">
    <location>
        <begin position="352"/>
        <end position="375"/>
    </location>
</feature>
<comment type="similarity">
    <text evidence="2">Belongs to the AAE transporter (TC 2.A.81) family.</text>
</comment>
<dbReference type="STRING" id="1121266.SAMN02745883_01181"/>
<keyword evidence="4" id="KW-1003">Cell membrane</keyword>
<dbReference type="PANTHER" id="PTHR30445:SF3">
    <property type="entry name" value="TRANSPORT PROTEIN YIDE-RELATED"/>
    <property type="match status" value="1"/>
</dbReference>
<feature type="transmembrane region" description="Helical" evidence="8">
    <location>
        <begin position="36"/>
        <end position="53"/>
    </location>
</feature>
<proteinExistence type="inferred from homology"/>
<feature type="transmembrane region" description="Helical" evidence="8">
    <location>
        <begin position="83"/>
        <end position="100"/>
    </location>
</feature>
<evidence type="ECO:0000256" key="8">
    <source>
        <dbReference type="SAM" id="Phobius"/>
    </source>
</evidence>
<name>A0A1M6PF71_9FIRM</name>
<evidence type="ECO:0000256" key="4">
    <source>
        <dbReference type="ARBA" id="ARBA00022475"/>
    </source>
</evidence>
<dbReference type="GO" id="GO:0005886">
    <property type="term" value="C:plasma membrane"/>
    <property type="evidence" value="ECO:0007669"/>
    <property type="project" value="UniProtKB-SubCell"/>
</dbReference>
<keyword evidence="3" id="KW-0813">Transport</keyword>
<feature type="transmembrane region" description="Helical" evidence="8">
    <location>
        <begin position="387"/>
        <end position="406"/>
    </location>
</feature>
<feature type="transmembrane region" description="Helical" evidence="8">
    <location>
        <begin position="259"/>
        <end position="278"/>
    </location>
</feature>
<evidence type="ECO:0000256" key="6">
    <source>
        <dbReference type="ARBA" id="ARBA00022989"/>
    </source>
</evidence>
<dbReference type="Proteomes" id="UP000184082">
    <property type="component" value="Unassembled WGS sequence"/>
</dbReference>
<keyword evidence="5 8" id="KW-0812">Transmembrane</keyword>
<keyword evidence="11" id="KW-1185">Reference proteome</keyword>
<feature type="transmembrane region" description="Helical" evidence="8">
    <location>
        <begin position="12"/>
        <end position="29"/>
    </location>
</feature>
<evidence type="ECO:0000313" key="10">
    <source>
        <dbReference type="EMBL" id="SHK06599.1"/>
    </source>
</evidence>
<evidence type="ECO:0000256" key="7">
    <source>
        <dbReference type="ARBA" id="ARBA00023136"/>
    </source>
</evidence>
<sequence>MNFDYVKFITDPFVLIFLSVILGLIIGKVEFKRIKLGNSGGLFTGLVIGWYIYKKYILPYETAENVPSYAKRILENGMIPKELFLFTLVCFIASVGLLASKDIGKVVRKYGFKFILLGLIITFTGALSCYLMTYISKGLNMYAITGIYVGSLTSSPGLAAALEAVGGLGKEIEAMVGLGYAIGYIPGVIVVILAMQIIPIVFKINVEKERELFKREMKTKDSKVNIENIDFEILSFLFVCIVGFLIGQIKIYMGPTIKYFSLGSTGGVLISALILGYIGKIGFLNFRMNPKILGAIRELSLSIFLAIVGLRYGYTTLTTIGGKGGELLIIAFICAALAIMSGFIIGRYVFKINWVMLSGALCGGMTSTPGLGAAIDALKSDDVASGYGASYPFALFGMIIFTILLYRLPI</sequence>
<dbReference type="NCBIfam" id="TIGR01625">
    <property type="entry name" value="YidE_YbjL_dupl"/>
    <property type="match status" value="1"/>
</dbReference>
<reference evidence="10 11" key="1">
    <citation type="submission" date="2016-11" db="EMBL/GenBank/DDBJ databases">
        <authorList>
            <person name="Jaros S."/>
            <person name="Januszkiewicz K."/>
            <person name="Wedrychowicz H."/>
        </authorList>
    </citation>
    <scope>NUCLEOTIDE SEQUENCE [LARGE SCALE GENOMIC DNA]</scope>
    <source>
        <strain evidence="10 11">DSM 14501</strain>
    </source>
</reference>
<evidence type="ECO:0000256" key="1">
    <source>
        <dbReference type="ARBA" id="ARBA00004651"/>
    </source>
</evidence>
<feature type="transmembrane region" description="Helical" evidence="8">
    <location>
        <begin position="233"/>
        <end position="253"/>
    </location>
</feature>
<feature type="transmembrane region" description="Helical" evidence="8">
    <location>
        <begin position="178"/>
        <end position="202"/>
    </location>
</feature>
<evidence type="ECO:0000256" key="2">
    <source>
        <dbReference type="ARBA" id="ARBA00009854"/>
    </source>
</evidence>
<evidence type="ECO:0000259" key="9">
    <source>
        <dbReference type="Pfam" id="PF06826"/>
    </source>
</evidence>